<dbReference type="AlphaFoldDB" id="A0A0A9B5S7"/>
<name>A0A0A9B5S7_ARUDO</name>
<accession>A0A0A9B5S7</accession>
<protein>
    <submittedName>
        <fullName evidence="1">Uncharacterized protein</fullName>
    </submittedName>
</protein>
<proteinExistence type="predicted"/>
<sequence>MTDSIDVQFSSSIGFGYIGILNFINTWHSPSLSLVVSRIMVFSNLWSSSTTGYYLRSPPANTKFSSFLQGLSLHLPIIE</sequence>
<evidence type="ECO:0000313" key="1">
    <source>
        <dbReference type="EMBL" id="JAD59369.1"/>
    </source>
</evidence>
<reference evidence="1" key="2">
    <citation type="journal article" date="2015" name="Data Brief">
        <title>Shoot transcriptome of the giant reed, Arundo donax.</title>
        <authorList>
            <person name="Barrero R.A."/>
            <person name="Guerrero F.D."/>
            <person name="Moolhuijzen P."/>
            <person name="Goolsby J.A."/>
            <person name="Tidwell J."/>
            <person name="Bellgard S.E."/>
            <person name="Bellgard M.I."/>
        </authorList>
    </citation>
    <scope>NUCLEOTIDE SEQUENCE</scope>
    <source>
        <tissue evidence="1">Shoot tissue taken approximately 20 cm above the soil surface</tissue>
    </source>
</reference>
<organism evidence="1">
    <name type="scientific">Arundo donax</name>
    <name type="common">Giant reed</name>
    <name type="synonym">Donax arundinaceus</name>
    <dbReference type="NCBI Taxonomy" id="35708"/>
    <lineage>
        <taxon>Eukaryota</taxon>
        <taxon>Viridiplantae</taxon>
        <taxon>Streptophyta</taxon>
        <taxon>Embryophyta</taxon>
        <taxon>Tracheophyta</taxon>
        <taxon>Spermatophyta</taxon>
        <taxon>Magnoliopsida</taxon>
        <taxon>Liliopsida</taxon>
        <taxon>Poales</taxon>
        <taxon>Poaceae</taxon>
        <taxon>PACMAD clade</taxon>
        <taxon>Arundinoideae</taxon>
        <taxon>Arundineae</taxon>
        <taxon>Arundo</taxon>
    </lineage>
</organism>
<reference evidence="1" key="1">
    <citation type="submission" date="2014-09" db="EMBL/GenBank/DDBJ databases">
        <authorList>
            <person name="Magalhaes I.L.F."/>
            <person name="Oliveira U."/>
            <person name="Santos F.R."/>
            <person name="Vidigal T.H.D.A."/>
            <person name="Brescovit A.D."/>
            <person name="Santos A.J."/>
        </authorList>
    </citation>
    <scope>NUCLEOTIDE SEQUENCE</scope>
    <source>
        <tissue evidence="1">Shoot tissue taken approximately 20 cm above the soil surface</tissue>
    </source>
</reference>
<dbReference type="EMBL" id="GBRH01238526">
    <property type="protein sequence ID" value="JAD59369.1"/>
    <property type="molecule type" value="Transcribed_RNA"/>
</dbReference>